<dbReference type="EMBL" id="CP039631">
    <property type="protein sequence ID" value="QCG68240.1"/>
    <property type="molecule type" value="Genomic_DNA"/>
</dbReference>
<gene>
    <name evidence="8" type="ORF">E4167_30455</name>
</gene>
<dbReference type="Gene3D" id="4.10.430.10">
    <property type="entry name" value="Histone-like protein H-NS, C-terminal domain"/>
    <property type="match status" value="1"/>
</dbReference>
<dbReference type="SMART" id="SM00528">
    <property type="entry name" value="HNS"/>
    <property type="match status" value="1"/>
</dbReference>
<dbReference type="GO" id="GO:0009295">
    <property type="term" value="C:nucleoid"/>
    <property type="evidence" value="ECO:0007669"/>
    <property type="project" value="UniProtKB-SubCell"/>
</dbReference>
<evidence type="ECO:0000256" key="4">
    <source>
        <dbReference type="ARBA" id="ARBA00023125"/>
    </source>
</evidence>
<keyword evidence="5" id="KW-0175">Coiled coil</keyword>
<reference evidence="9" key="1">
    <citation type="submission" date="2019-04" db="EMBL/GenBank/DDBJ databases">
        <title>Complete genome sequence of Pseudomonas veronii strain PVy, a versatile degrader capable of using multiple contaminants as sole carbon sources.</title>
        <authorList>
            <person name="Lopez-Echartea E."/>
            <person name="Ridl J."/>
            <person name="Pajer P."/>
            <person name="Strejcek M."/>
            <person name="Suman J."/>
            <person name="Uhlik O."/>
        </authorList>
    </citation>
    <scope>NUCLEOTIDE SEQUENCE [LARGE SCALE GENOMIC DNA]</scope>
    <source>
        <strain evidence="9">Pvy</strain>
    </source>
</reference>
<sequence>MSIELQELSAKELKTLIASAQDLLVKGERERIKSVREKIVQLLKDEGLMLEQVFPAAKRSASVRASVKSKYVHPEDTSLTWTGRGMQPKWFKEALASGKTAEQLLLVPPTSAGTNQVIASARPARKVAAKTGPRKSGTAKSRQAK</sequence>
<keyword evidence="3" id="KW-0963">Cytoplasm</keyword>
<feature type="region of interest" description="Disordered" evidence="6">
    <location>
        <begin position="116"/>
        <end position="145"/>
    </location>
</feature>
<evidence type="ECO:0000256" key="5">
    <source>
        <dbReference type="SAM" id="Coils"/>
    </source>
</evidence>
<dbReference type="SUPFAM" id="SSF81273">
    <property type="entry name" value="H-NS histone-like proteins"/>
    <property type="match status" value="1"/>
</dbReference>
<evidence type="ECO:0000259" key="7">
    <source>
        <dbReference type="SMART" id="SM00528"/>
    </source>
</evidence>
<dbReference type="Proteomes" id="UP000298274">
    <property type="component" value="Chromosome"/>
</dbReference>
<evidence type="ECO:0000256" key="1">
    <source>
        <dbReference type="ARBA" id="ARBA00004453"/>
    </source>
</evidence>
<evidence type="ECO:0000313" key="9">
    <source>
        <dbReference type="Proteomes" id="UP000298274"/>
    </source>
</evidence>
<dbReference type="GO" id="GO:0005829">
    <property type="term" value="C:cytosol"/>
    <property type="evidence" value="ECO:0007669"/>
    <property type="project" value="TreeGrafter"/>
</dbReference>
<dbReference type="GO" id="GO:0003680">
    <property type="term" value="F:minor groove of adenine-thymine-rich DNA binding"/>
    <property type="evidence" value="ECO:0007669"/>
    <property type="project" value="TreeGrafter"/>
</dbReference>
<dbReference type="InterPro" id="IPR037150">
    <property type="entry name" value="H-NS_C_dom_sf"/>
</dbReference>
<name>A0A4P7YC26_PSEVE</name>
<evidence type="ECO:0000256" key="6">
    <source>
        <dbReference type="SAM" id="MobiDB-lite"/>
    </source>
</evidence>
<dbReference type="Pfam" id="PF00816">
    <property type="entry name" value="Histone_HNS"/>
    <property type="match status" value="1"/>
</dbReference>
<organism evidence="8 9">
    <name type="scientific">Pseudomonas veronii</name>
    <dbReference type="NCBI Taxonomy" id="76761"/>
    <lineage>
        <taxon>Bacteria</taxon>
        <taxon>Pseudomonadati</taxon>
        <taxon>Pseudomonadota</taxon>
        <taxon>Gammaproteobacteria</taxon>
        <taxon>Pseudomonadales</taxon>
        <taxon>Pseudomonadaceae</taxon>
        <taxon>Pseudomonas</taxon>
    </lineage>
</organism>
<feature type="coiled-coil region" evidence="5">
    <location>
        <begin position="10"/>
        <end position="45"/>
    </location>
</feature>
<comment type="subcellular location">
    <subcellularLocation>
        <location evidence="1">Cytoplasm</location>
        <location evidence="1">Nucleoid</location>
    </subcellularLocation>
</comment>
<protein>
    <submittedName>
        <fullName evidence="8">H-NS histone family protein</fullName>
    </submittedName>
</protein>
<feature type="domain" description="DNA-binding protein H-NS-like C-terminal" evidence="7">
    <location>
        <begin position="61"/>
        <end position="106"/>
    </location>
</feature>
<dbReference type="GO" id="GO:0003681">
    <property type="term" value="F:bent DNA binding"/>
    <property type="evidence" value="ECO:0007669"/>
    <property type="project" value="TreeGrafter"/>
</dbReference>
<dbReference type="RefSeq" id="WP_046483054.1">
    <property type="nucleotide sequence ID" value="NZ_CP039631.3"/>
</dbReference>
<evidence type="ECO:0000256" key="3">
    <source>
        <dbReference type="ARBA" id="ARBA00022490"/>
    </source>
</evidence>
<dbReference type="PANTHER" id="PTHR38097">
    <property type="match status" value="1"/>
</dbReference>
<accession>A0A4P7YC26</accession>
<dbReference type="PANTHER" id="PTHR38097:SF2">
    <property type="entry name" value="DNA-BINDING PROTEIN STPA"/>
    <property type="match status" value="1"/>
</dbReference>
<dbReference type="GO" id="GO:0001217">
    <property type="term" value="F:DNA-binding transcription repressor activity"/>
    <property type="evidence" value="ECO:0007669"/>
    <property type="project" value="TreeGrafter"/>
</dbReference>
<dbReference type="AlphaFoldDB" id="A0A4P7YC26"/>
<keyword evidence="4" id="KW-0238">DNA-binding</keyword>
<dbReference type="GO" id="GO:0032993">
    <property type="term" value="C:protein-DNA complex"/>
    <property type="evidence" value="ECO:0007669"/>
    <property type="project" value="TreeGrafter"/>
</dbReference>
<evidence type="ECO:0000256" key="2">
    <source>
        <dbReference type="ARBA" id="ARBA00010610"/>
    </source>
</evidence>
<dbReference type="GO" id="GO:0000976">
    <property type="term" value="F:transcription cis-regulatory region binding"/>
    <property type="evidence" value="ECO:0007669"/>
    <property type="project" value="TreeGrafter"/>
</dbReference>
<comment type="similarity">
    <text evidence="2">Belongs to the histone-like protein H-NS family.</text>
</comment>
<proteinExistence type="inferred from homology"/>
<evidence type="ECO:0000313" key="8">
    <source>
        <dbReference type="EMBL" id="QCG68240.1"/>
    </source>
</evidence>
<dbReference type="InterPro" id="IPR027444">
    <property type="entry name" value="H-NS_C_dom"/>
</dbReference>